<dbReference type="PROSITE" id="PS00330">
    <property type="entry name" value="HEMOLYSIN_CALCIUM"/>
    <property type="match status" value="6"/>
</dbReference>
<dbReference type="RefSeq" id="WP_085211494.1">
    <property type="nucleotide sequence ID" value="NZ_FXAM01000001.1"/>
</dbReference>
<evidence type="ECO:0000256" key="1">
    <source>
        <dbReference type="ARBA" id="ARBA00004613"/>
    </source>
</evidence>
<dbReference type="GO" id="GO:0005509">
    <property type="term" value="F:calcium ion binding"/>
    <property type="evidence" value="ECO:0007669"/>
    <property type="project" value="InterPro"/>
</dbReference>
<dbReference type="InterPro" id="IPR001343">
    <property type="entry name" value="Hemolysn_Ca-bd"/>
</dbReference>
<dbReference type="EMBL" id="FXAM01000001">
    <property type="protein sequence ID" value="SMF94269.1"/>
    <property type="molecule type" value="Genomic_DNA"/>
</dbReference>
<dbReference type="PRINTS" id="PR00313">
    <property type="entry name" value="CABNDNGRPT"/>
</dbReference>
<dbReference type="Pfam" id="PF00353">
    <property type="entry name" value="HemolysinCabind"/>
    <property type="match status" value="3"/>
</dbReference>
<name>A0A1Y6CUD3_9GAMM</name>
<keyword evidence="3" id="KW-0106">Calcium</keyword>
<dbReference type="Gene3D" id="2.150.10.10">
    <property type="entry name" value="Serralysin-like metalloprotease, C-terminal"/>
    <property type="match status" value="2"/>
</dbReference>
<accession>A0A1Y6CUD3</accession>
<dbReference type="GO" id="GO:0005576">
    <property type="term" value="C:extracellular region"/>
    <property type="evidence" value="ECO:0007669"/>
    <property type="project" value="UniProtKB-SubCell"/>
</dbReference>
<proteinExistence type="predicted"/>
<sequence>MSNTLPTTGYNPVAIAPGASLALDAAAFPFSDADGDSLQKIKIASLPAEGQLLLDGQAVTAQATLLVGDLANLGYQAPAYQPSNPFGTWVQHLTFKVNDGQAWSQDNGTLDFFITPPTSTASNPVWTGDSANPLDDIHKGSGKPDLMIGYGGNDKLTGLGGNDQLFGEDGNDALYGGAGGDYLSGGAGGDTLTGNAGKDALRGGDGSDTLYGGNGKTTKQGAGSGSDALNGGGGNDKLYGGDGSDLLIGGAGSDILDGGKGKDNYGYSADDLGANTQDTVYATAGDRLLFTAPLWDGLHVGSSAAGKIDADHPIAFVPGSGQNPSLLEFDINQDGQFVEKDDFSVKLVGVHHIAVSGDGFVLT</sequence>
<dbReference type="PANTHER" id="PTHR38340:SF1">
    <property type="entry name" value="S-LAYER PROTEIN"/>
    <property type="match status" value="1"/>
</dbReference>
<dbReference type="OrthoDB" id="5192166at2"/>
<organism evidence="5 6">
    <name type="scientific">Methylomagnum ishizawai</name>
    <dbReference type="NCBI Taxonomy" id="1760988"/>
    <lineage>
        <taxon>Bacteria</taxon>
        <taxon>Pseudomonadati</taxon>
        <taxon>Pseudomonadota</taxon>
        <taxon>Gammaproteobacteria</taxon>
        <taxon>Methylococcales</taxon>
        <taxon>Methylococcaceae</taxon>
        <taxon>Methylomagnum</taxon>
    </lineage>
</organism>
<reference evidence="5 6" key="1">
    <citation type="submission" date="2016-12" db="EMBL/GenBank/DDBJ databases">
        <authorList>
            <person name="Song W.-J."/>
            <person name="Kurnit D.M."/>
        </authorList>
    </citation>
    <scope>NUCLEOTIDE SEQUENCE [LARGE SCALE GENOMIC DNA]</scope>
    <source>
        <strain evidence="5 6">175</strain>
    </source>
</reference>
<dbReference type="AlphaFoldDB" id="A0A1Y6CUD3"/>
<dbReference type="InterPro" id="IPR011049">
    <property type="entry name" value="Serralysin-like_metalloprot_C"/>
</dbReference>
<gene>
    <name evidence="5" type="ORF">SAMN02949497_1578</name>
</gene>
<feature type="region of interest" description="Disordered" evidence="4">
    <location>
        <begin position="198"/>
        <end position="232"/>
    </location>
</feature>
<keyword evidence="6" id="KW-1185">Reference proteome</keyword>
<dbReference type="InterPro" id="IPR050557">
    <property type="entry name" value="RTX_toxin/Mannuronan_C5-epim"/>
</dbReference>
<comment type="subcellular location">
    <subcellularLocation>
        <location evidence="1">Secreted</location>
    </subcellularLocation>
</comment>
<dbReference type="Proteomes" id="UP000192923">
    <property type="component" value="Unassembled WGS sequence"/>
</dbReference>
<dbReference type="PANTHER" id="PTHR38340">
    <property type="entry name" value="S-LAYER PROTEIN"/>
    <property type="match status" value="1"/>
</dbReference>
<keyword evidence="2" id="KW-0964">Secreted</keyword>
<protein>
    <submittedName>
        <fullName evidence="5">Hemolysin-type calcium-binding repeat-containing protein</fullName>
    </submittedName>
</protein>
<dbReference type="SUPFAM" id="SSF51120">
    <property type="entry name" value="beta-Roll"/>
    <property type="match status" value="1"/>
</dbReference>
<evidence type="ECO:0000256" key="4">
    <source>
        <dbReference type="SAM" id="MobiDB-lite"/>
    </source>
</evidence>
<evidence type="ECO:0000313" key="6">
    <source>
        <dbReference type="Proteomes" id="UP000192923"/>
    </source>
</evidence>
<evidence type="ECO:0000256" key="3">
    <source>
        <dbReference type="ARBA" id="ARBA00022837"/>
    </source>
</evidence>
<dbReference type="InterPro" id="IPR018511">
    <property type="entry name" value="Hemolysin-typ_Ca-bd_CS"/>
</dbReference>
<evidence type="ECO:0000256" key="2">
    <source>
        <dbReference type="ARBA" id="ARBA00022525"/>
    </source>
</evidence>
<dbReference type="STRING" id="1760988.SAMN02949497_1578"/>
<evidence type="ECO:0000313" key="5">
    <source>
        <dbReference type="EMBL" id="SMF94269.1"/>
    </source>
</evidence>